<dbReference type="PANTHER" id="PTHR33639:SF2">
    <property type="entry name" value="DUF393 DOMAIN-CONTAINING PROTEIN"/>
    <property type="match status" value="1"/>
</dbReference>
<dbReference type="InterPro" id="IPR007263">
    <property type="entry name" value="DCC1-like"/>
</dbReference>
<evidence type="ECO:0000313" key="1">
    <source>
        <dbReference type="EMBL" id="MFD1599941.1"/>
    </source>
</evidence>
<name>A0ABD6CP69_9EURY</name>
<accession>A0ABD6CP69</accession>
<keyword evidence="2" id="KW-1185">Reference proteome</keyword>
<proteinExistence type="predicted"/>
<dbReference type="EMBL" id="JBHUDK010000012">
    <property type="protein sequence ID" value="MFD1599941.1"/>
    <property type="molecule type" value="Genomic_DNA"/>
</dbReference>
<dbReference type="Proteomes" id="UP001597085">
    <property type="component" value="Unassembled WGS sequence"/>
</dbReference>
<evidence type="ECO:0000313" key="2">
    <source>
        <dbReference type="Proteomes" id="UP001597085"/>
    </source>
</evidence>
<dbReference type="PANTHER" id="PTHR33639">
    <property type="entry name" value="THIOL-DISULFIDE OXIDOREDUCTASE DCC"/>
    <property type="match status" value="1"/>
</dbReference>
<organism evidence="1 2">
    <name type="scientific">Halobellus rarus</name>
    <dbReference type="NCBI Taxonomy" id="1126237"/>
    <lineage>
        <taxon>Archaea</taxon>
        <taxon>Methanobacteriati</taxon>
        <taxon>Methanobacteriota</taxon>
        <taxon>Stenosarchaea group</taxon>
        <taxon>Halobacteria</taxon>
        <taxon>Halobacteriales</taxon>
        <taxon>Haloferacaceae</taxon>
        <taxon>Halobellus</taxon>
    </lineage>
</organism>
<reference evidence="1 2" key="1">
    <citation type="journal article" date="2019" name="Int. J. Syst. Evol. Microbiol.">
        <title>The Global Catalogue of Microorganisms (GCM) 10K type strain sequencing project: providing services to taxonomists for standard genome sequencing and annotation.</title>
        <authorList>
            <consortium name="The Broad Institute Genomics Platform"/>
            <consortium name="The Broad Institute Genome Sequencing Center for Infectious Disease"/>
            <person name="Wu L."/>
            <person name="Ma J."/>
        </authorList>
    </citation>
    <scope>NUCLEOTIDE SEQUENCE [LARGE SCALE GENOMIC DNA]</scope>
    <source>
        <strain evidence="1 2">CGMCC 1.12121</strain>
    </source>
</reference>
<dbReference type="AlphaFoldDB" id="A0ABD6CP69"/>
<dbReference type="Pfam" id="PF04134">
    <property type="entry name" value="DCC1-like"/>
    <property type="match status" value="1"/>
</dbReference>
<dbReference type="InterPro" id="IPR052927">
    <property type="entry name" value="DCC_oxidoreductase"/>
</dbReference>
<dbReference type="RefSeq" id="WP_256420997.1">
    <property type="nucleotide sequence ID" value="NZ_JANHDI010000006.1"/>
</dbReference>
<comment type="caution">
    <text evidence="1">The sequence shown here is derived from an EMBL/GenBank/DDBJ whole genome shotgun (WGS) entry which is preliminary data.</text>
</comment>
<protein>
    <submittedName>
        <fullName evidence="1">Thiol-disulfide oxidoreductase DCC family protein</fullName>
    </submittedName>
</protein>
<sequence length="143" mass="16024">MRSETDDGAEVPETPVVLFDGVCNLCNGVVRFLLPRDPAGRLRFASLQSDAGRRLLERHGLPTEGFDSIALVDGDRVYTKSGAVLRIASLLGWPYRVATVARVIPTGVRDRAYDVVAEHRYEWFGQRDQCMIPDEDVSDRFLE</sequence>
<gene>
    <name evidence="1" type="ORF">ACFSBX_13335</name>
</gene>